<dbReference type="AlphaFoldDB" id="A0A1F7I717"/>
<dbReference type="SUPFAM" id="SSF48452">
    <property type="entry name" value="TPR-like"/>
    <property type="match status" value="1"/>
</dbReference>
<accession>A0A1F7I717</accession>
<evidence type="ECO:0000256" key="1">
    <source>
        <dbReference type="PROSITE-ProRule" id="PRU00339"/>
    </source>
</evidence>
<dbReference type="Proteomes" id="UP000179270">
    <property type="component" value="Unassembled WGS sequence"/>
</dbReference>
<feature type="repeat" description="TPR" evidence="1">
    <location>
        <begin position="322"/>
        <end position="355"/>
    </location>
</feature>
<reference evidence="4 5" key="1">
    <citation type="journal article" date="2016" name="Nat. Commun.">
        <title>Thousands of microbial genomes shed light on interconnected biogeochemical processes in an aquifer system.</title>
        <authorList>
            <person name="Anantharaman K."/>
            <person name="Brown C.T."/>
            <person name="Hug L.A."/>
            <person name="Sharon I."/>
            <person name="Castelle C.J."/>
            <person name="Probst A.J."/>
            <person name="Thomas B.C."/>
            <person name="Singh A."/>
            <person name="Wilkins M.J."/>
            <person name="Karaoz U."/>
            <person name="Brodie E.L."/>
            <person name="Williams K.H."/>
            <person name="Hubbard S.S."/>
            <person name="Banfield J.F."/>
        </authorList>
    </citation>
    <scope>NUCLEOTIDE SEQUENCE [LARGE SCALE GENOMIC DNA]</scope>
</reference>
<feature type="transmembrane region" description="Helical" evidence="2">
    <location>
        <begin position="6"/>
        <end position="24"/>
    </location>
</feature>
<name>A0A1F7I717_9BACT</name>
<dbReference type="Pfam" id="PF13529">
    <property type="entry name" value="Peptidase_C39_2"/>
    <property type="match status" value="1"/>
</dbReference>
<evidence type="ECO:0000313" key="4">
    <source>
        <dbReference type="EMBL" id="OGK39133.1"/>
    </source>
</evidence>
<gene>
    <name evidence="4" type="ORF">A3A74_08360</name>
</gene>
<feature type="domain" description="Peptidase C39-like" evidence="3">
    <location>
        <begin position="69"/>
        <end position="184"/>
    </location>
</feature>
<comment type="caution">
    <text evidence="4">The sequence shown here is derived from an EMBL/GenBank/DDBJ whole genome shotgun (WGS) entry which is preliminary data.</text>
</comment>
<sequence>MPKYILAFFTLGFIGFLLINYYFLSSKKVTITVPVINRNINSPTPAVTEIKLKKPPESKILPTDYHVFQTFNNCGPAALSMTLSHYGINVSQQELGNELRPYQNPQGDNDDKSVTLEELGEKAKDFDLIPYHRPNGNIELIKKFITYDIPILTRTLTKVNEDIGHFRLVKGYNDQTGQLIQNDSLQNKNLWYTYVDFLAIWEKFNHEYLVLVPNDKQEIVETILGEDLNEKIAWQKALRQAQGKLVENENDIYTRFNLSVALYEVGDFQRSVEEFEKIENLLPFRTLWYQIEPIQAYYELGNYDRVFQITDKILNNGNLAFSELYYLRGQIYLKQNDKEAARQEFEKAILYKHNYTPAQEALKTFE</sequence>
<dbReference type="PROSITE" id="PS50005">
    <property type="entry name" value="TPR"/>
    <property type="match status" value="1"/>
</dbReference>
<dbReference type="Gene3D" id="1.25.40.10">
    <property type="entry name" value="Tetratricopeptide repeat domain"/>
    <property type="match status" value="1"/>
</dbReference>
<keyword evidence="2" id="KW-0812">Transmembrane</keyword>
<keyword evidence="2" id="KW-0472">Membrane</keyword>
<organism evidence="4 5">
    <name type="scientific">Candidatus Roizmanbacteria bacterium RIFCSPLOWO2_01_FULL_35_13</name>
    <dbReference type="NCBI Taxonomy" id="1802055"/>
    <lineage>
        <taxon>Bacteria</taxon>
        <taxon>Candidatus Roizmaniibacteriota</taxon>
    </lineage>
</organism>
<dbReference type="STRING" id="1802055.A3A74_08360"/>
<protein>
    <recommendedName>
        <fullName evidence="3">Peptidase C39-like domain-containing protein</fullName>
    </recommendedName>
</protein>
<keyword evidence="1" id="KW-0802">TPR repeat</keyword>
<evidence type="ECO:0000313" key="5">
    <source>
        <dbReference type="Proteomes" id="UP000179270"/>
    </source>
</evidence>
<dbReference type="EMBL" id="MGAF01000057">
    <property type="protein sequence ID" value="OGK39133.1"/>
    <property type="molecule type" value="Genomic_DNA"/>
</dbReference>
<dbReference type="InterPro" id="IPR039564">
    <property type="entry name" value="Peptidase_C39-like"/>
</dbReference>
<dbReference type="Gene3D" id="3.90.70.10">
    <property type="entry name" value="Cysteine proteinases"/>
    <property type="match status" value="1"/>
</dbReference>
<dbReference type="Pfam" id="PF13181">
    <property type="entry name" value="TPR_8"/>
    <property type="match status" value="1"/>
</dbReference>
<dbReference type="InterPro" id="IPR011990">
    <property type="entry name" value="TPR-like_helical_dom_sf"/>
</dbReference>
<dbReference type="SMART" id="SM00028">
    <property type="entry name" value="TPR"/>
    <property type="match status" value="2"/>
</dbReference>
<evidence type="ECO:0000259" key="3">
    <source>
        <dbReference type="Pfam" id="PF13529"/>
    </source>
</evidence>
<evidence type="ECO:0000256" key="2">
    <source>
        <dbReference type="SAM" id="Phobius"/>
    </source>
</evidence>
<keyword evidence="2" id="KW-1133">Transmembrane helix</keyword>
<proteinExistence type="predicted"/>
<dbReference type="InterPro" id="IPR019734">
    <property type="entry name" value="TPR_rpt"/>
</dbReference>